<dbReference type="GeneID" id="41323772"/>
<gene>
    <name evidence="2" type="ORF">MMINT_13930</name>
</gene>
<dbReference type="RefSeq" id="WP_020449238.1">
    <property type="nucleotide sequence ID" value="NC_021353.1"/>
</dbReference>
<evidence type="ECO:0000256" key="1">
    <source>
        <dbReference type="SAM" id="Phobius"/>
    </source>
</evidence>
<dbReference type="KEGG" id="mer:MMINT_13930"/>
<sequence>MIEIGLTEIIVAVAIVIVVAALIKSVYSLIPPSIAAVLVWFVTENITYTVISFIVILVLTILFKH</sequence>
<evidence type="ECO:0000313" key="3">
    <source>
        <dbReference type="Proteomes" id="UP000014070"/>
    </source>
</evidence>
<reference evidence="2 3" key="1">
    <citation type="journal article" date="2013" name="Genome Announc.">
        <title>Genome sequence of 'Candidatus Methanomassiliicoccus intestinalis' Issoire-Mx1, a third thermoplasmatales-related methanogenic archaeon from human feces.</title>
        <authorList>
            <person name="Borrel G."/>
            <person name="Harris H.M."/>
            <person name="Parisot N."/>
            <person name="Gaci N."/>
            <person name="Tottey W."/>
            <person name="Mihajlovski A."/>
            <person name="Deane J."/>
            <person name="Gribaldo S."/>
            <person name="Bardot O."/>
            <person name="Peyretaillade E."/>
            <person name="Peyret P."/>
            <person name="O'Toole P.W."/>
            <person name="Brugere J.F."/>
        </authorList>
    </citation>
    <scope>NUCLEOTIDE SEQUENCE [LARGE SCALE GENOMIC DNA]</scope>
    <source>
        <strain evidence="2 3">Issoire-Mx1</strain>
    </source>
</reference>
<dbReference type="AlphaFoldDB" id="R9TBB1"/>
<proteinExistence type="predicted"/>
<keyword evidence="1" id="KW-1133">Transmembrane helix</keyword>
<dbReference type="STRING" id="1295009.MMINT_13930"/>
<keyword evidence="1" id="KW-0472">Membrane</keyword>
<protein>
    <submittedName>
        <fullName evidence="2">Uncharacterized protein</fullName>
    </submittedName>
</protein>
<name>R9TBB1_METII</name>
<feature type="transmembrane region" description="Helical" evidence="1">
    <location>
        <begin position="9"/>
        <end position="30"/>
    </location>
</feature>
<keyword evidence="3" id="KW-1185">Reference proteome</keyword>
<keyword evidence="1" id="KW-0812">Transmembrane</keyword>
<dbReference type="EMBL" id="CP005934">
    <property type="protein sequence ID" value="AGN26713.1"/>
    <property type="molecule type" value="Genomic_DNA"/>
</dbReference>
<feature type="transmembrane region" description="Helical" evidence="1">
    <location>
        <begin position="36"/>
        <end position="63"/>
    </location>
</feature>
<dbReference type="Proteomes" id="UP000014070">
    <property type="component" value="Chromosome"/>
</dbReference>
<evidence type="ECO:0000313" key="2">
    <source>
        <dbReference type="EMBL" id="AGN26713.1"/>
    </source>
</evidence>
<accession>R9TBB1</accession>
<dbReference type="HOGENOM" id="CLU_2839191_0_0_2"/>
<organism evidence="2 3">
    <name type="scientific">Methanomassiliicoccus intestinalis (strain Issoire-Mx1)</name>
    <dbReference type="NCBI Taxonomy" id="1295009"/>
    <lineage>
        <taxon>Archaea</taxon>
        <taxon>Methanobacteriati</taxon>
        <taxon>Thermoplasmatota</taxon>
        <taxon>Thermoplasmata</taxon>
        <taxon>Methanomassiliicoccales</taxon>
        <taxon>Methanomassiliicoccaceae</taxon>
        <taxon>Methanomassiliicoccus</taxon>
    </lineage>
</organism>
<dbReference type="InParanoid" id="R9TBB1"/>